<dbReference type="GO" id="GO:0008173">
    <property type="term" value="F:RNA methyltransferase activity"/>
    <property type="evidence" value="ECO:0007669"/>
    <property type="project" value="InterPro"/>
</dbReference>
<dbReference type="AlphaFoldDB" id="A0A077L6A8"/>
<sequence length="233" mass="26165">MKNFIYGKNSVLEAIENNYPINKVYLLNGLENKKIKFNNITYLSMNEMNKLIKGNHQGYIAEISSFQYYDIGSIKKDKPEIVLILDHIQDPQNLGAIIRSANVFGVNHIIIPKDRAVDVTPTVLKTSSGGFKNIKVIKVSSLFDAIEFLKKNDFWIYATSLNNKAKKISNIKFSLPTALIMGNEGTGVSKTLLKQADEIVYIEQNKNSVQSLNVSVATGICLYEVNKQINSRD</sequence>
<dbReference type="EMBL" id="AP014631">
    <property type="protein sequence ID" value="BAP39492.1"/>
    <property type="molecule type" value="Genomic_DNA"/>
</dbReference>
<protein>
    <submittedName>
        <fullName evidence="5">tRNA/rRNA methyltransferase</fullName>
    </submittedName>
</protein>
<dbReference type="InterPro" id="IPR004441">
    <property type="entry name" value="rRNA_MeTrfase_TrmH"/>
</dbReference>
<dbReference type="GO" id="GO:0003723">
    <property type="term" value="F:RNA binding"/>
    <property type="evidence" value="ECO:0007669"/>
    <property type="project" value="InterPro"/>
</dbReference>
<dbReference type="SMART" id="SM00967">
    <property type="entry name" value="SpoU_sub_bind"/>
    <property type="match status" value="1"/>
</dbReference>
<proteinExistence type="inferred from homology"/>
<evidence type="ECO:0000256" key="1">
    <source>
        <dbReference type="ARBA" id="ARBA00007228"/>
    </source>
</evidence>
<feature type="domain" description="RNA 2-O ribose methyltransferase substrate binding" evidence="4">
    <location>
        <begin position="4"/>
        <end position="69"/>
    </location>
</feature>
<gene>
    <name evidence="5" type="primary">spoU</name>
    <name evidence="5" type="ORF">MCAN360_0274</name>
</gene>
<evidence type="ECO:0000313" key="6">
    <source>
        <dbReference type="Proteomes" id="UP000031641"/>
    </source>
</evidence>
<dbReference type="CDD" id="cd18103">
    <property type="entry name" value="SpoU-like_RlmB"/>
    <property type="match status" value="1"/>
</dbReference>
<dbReference type="RefSeq" id="WP_045433548.1">
    <property type="nucleotide sequence ID" value="NZ_AP014631.1"/>
</dbReference>
<dbReference type="GO" id="GO:0005829">
    <property type="term" value="C:cytosol"/>
    <property type="evidence" value="ECO:0007669"/>
    <property type="project" value="TreeGrafter"/>
</dbReference>
<dbReference type="InterPro" id="IPR029026">
    <property type="entry name" value="tRNA_m1G_MTases_N"/>
</dbReference>
<keyword evidence="2 5" id="KW-0489">Methyltransferase</keyword>
<dbReference type="SUPFAM" id="SSF75217">
    <property type="entry name" value="alpha/beta knot"/>
    <property type="match status" value="1"/>
</dbReference>
<dbReference type="Gene3D" id="3.30.1330.30">
    <property type="match status" value="1"/>
</dbReference>
<dbReference type="OrthoDB" id="9794400at2"/>
<dbReference type="KEGG" id="mcan:MCAN360_0274"/>
<dbReference type="NCBIfam" id="TIGR00186">
    <property type="entry name" value="rRNA_methyl_3"/>
    <property type="match status" value="1"/>
</dbReference>
<dbReference type="STRING" id="29554.MCAN360_0274"/>
<dbReference type="InterPro" id="IPR001537">
    <property type="entry name" value="SpoU_MeTrfase"/>
</dbReference>
<dbReference type="Pfam" id="PF08032">
    <property type="entry name" value="SpoU_sub_bind"/>
    <property type="match status" value="1"/>
</dbReference>
<dbReference type="Proteomes" id="UP000031641">
    <property type="component" value="Chromosome"/>
</dbReference>
<accession>A0A077L6A8</accession>
<dbReference type="PANTHER" id="PTHR46429">
    <property type="entry name" value="23S RRNA (GUANOSINE-2'-O-)-METHYLTRANSFERASE RLMB"/>
    <property type="match status" value="1"/>
</dbReference>
<evidence type="ECO:0000256" key="3">
    <source>
        <dbReference type="ARBA" id="ARBA00022679"/>
    </source>
</evidence>
<comment type="similarity">
    <text evidence="1">Belongs to the class IV-like SAM-binding methyltransferase superfamily. RNA methyltransferase TrmH family.</text>
</comment>
<dbReference type="GO" id="GO:0032259">
    <property type="term" value="P:methylation"/>
    <property type="evidence" value="ECO:0007669"/>
    <property type="project" value="UniProtKB-KW"/>
</dbReference>
<keyword evidence="6" id="KW-1185">Reference proteome</keyword>
<dbReference type="Gene3D" id="3.40.1280.10">
    <property type="match status" value="1"/>
</dbReference>
<organism evidence="5 6">
    <name type="scientific">Metamycoplasma canadense</name>
    <dbReference type="NCBI Taxonomy" id="29554"/>
    <lineage>
        <taxon>Bacteria</taxon>
        <taxon>Bacillati</taxon>
        <taxon>Mycoplasmatota</taxon>
        <taxon>Mycoplasmoidales</taxon>
        <taxon>Metamycoplasmataceae</taxon>
        <taxon>Metamycoplasma</taxon>
    </lineage>
</organism>
<dbReference type="GO" id="GO:0006396">
    <property type="term" value="P:RNA processing"/>
    <property type="evidence" value="ECO:0007669"/>
    <property type="project" value="InterPro"/>
</dbReference>
<keyword evidence="3 5" id="KW-0808">Transferase</keyword>
<dbReference type="InterPro" id="IPR013123">
    <property type="entry name" value="SpoU_subst-bd"/>
</dbReference>
<dbReference type="PANTHER" id="PTHR46429:SF1">
    <property type="entry name" value="23S RRNA (GUANOSINE-2'-O-)-METHYLTRANSFERASE RLMB"/>
    <property type="match status" value="1"/>
</dbReference>
<dbReference type="Pfam" id="PF00588">
    <property type="entry name" value="SpoU_methylase"/>
    <property type="match status" value="1"/>
</dbReference>
<dbReference type="InterPro" id="IPR029064">
    <property type="entry name" value="Ribosomal_eL30-like_sf"/>
</dbReference>
<evidence type="ECO:0000313" key="5">
    <source>
        <dbReference type="EMBL" id="BAP39492.1"/>
    </source>
</evidence>
<evidence type="ECO:0000259" key="4">
    <source>
        <dbReference type="SMART" id="SM00967"/>
    </source>
</evidence>
<reference evidence="6" key="1">
    <citation type="journal article" date="2014" name="Genome Announc.">
        <title>Complete Genome Sequence of Mycoplasma canadense Strain HAZ 360_1 from Bovine Mastitic Milk in Japan.</title>
        <authorList>
            <person name="Hata E."/>
        </authorList>
    </citation>
    <scope>NUCLEOTIDE SEQUENCE [LARGE SCALE GENOMIC DNA]</scope>
    <source>
        <strain evidence="6">HAZ360_1</strain>
    </source>
</reference>
<evidence type="ECO:0000256" key="2">
    <source>
        <dbReference type="ARBA" id="ARBA00022603"/>
    </source>
</evidence>
<name>A0A077L6A8_9BACT</name>
<dbReference type="SUPFAM" id="SSF55315">
    <property type="entry name" value="L30e-like"/>
    <property type="match status" value="1"/>
</dbReference>
<dbReference type="InterPro" id="IPR029028">
    <property type="entry name" value="Alpha/beta_knot_MTases"/>
</dbReference>
<dbReference type="HOGENOM" id="CLU_021322_0_1_14"/>